<accession>A0ABV9Z3D5</accession>
<name>A0ABV9Z3D5_9HYPH</name>
<evidence type="ECO:0000256" key="6">
    <source>
        <dbReference type="SAM" id="MobiDB-lite"/>
    </source>
</evidence>
<feature type="transmembrane region" description="Helical" evidence="7">
    <location>
        <begin position="148"/>
        <end position="167"/>
    </location>
</feature>
<dbReference type="CDD" id="cd06579">
    <property type="entry name" value="TM_PBP1_transp_AraH_like"/>
    <property type="match status" value="1"/>
</dbReference>
<protein>
    <submittedName>
        <fullName evidence="8">ABC transporter permease</fullName>
    </submittedName>
</protein>
<dbReference type="Proteomes" id="UP001595796">
    <property type="component" value="Unassembled WGS sequence"/>
</dbReference>
<dbReference type="EMBL" id="JBHSJF010000006">
    <property type="protein sequence ID" value="MFC5068646.1"/>
    <property type="molecule type" value="Genomic_DNA"/>
</dbReference>
<feature type="transmembrane region" description="Helical" evidence="7">
    <location>
        <begin position="63"/>
        <end position="83"/>
    </location>
</feature>
<feature type="compositionally biased region" description="Polar residues" evidence="6">
    <location>
        <begin position="1"/>
        <end position="13"/>
    </location>
</feature>
<evidence type="ECO:0000313" key="9">
    <source>
        <dbReference type="Proteomes" id="UP001595796"/>
    </source>
</evidence>
<dbReference type="InterPro" id="IPR001851">
    <property type="entry name" value="ABC_transp_permease"/>
</dbReference>
<feature type="transmembrane region" description="Helical" evidence="7">
    <location>
        <begin position="242"/>
        <end position="260"/>
    </location>
</feature>
<evidence type="ECO:0000256" key="4">
    <source>
        <dbReference type="ARBA" id="ARBA00022989"/>
    </source>
</evidence>
<evidence type="ECO:0000256" key="5">
    <source>
        <dbReference type="ARBA" id="ARBA00023136"/>
    </source>
</evidence>
<dbReference type="PANTHER" id="PTHR32196">
    <property type="entry name" value="ABC TRANSPORTER PERMEASE PROTEIN YPHD-RELATED-RELATED"/>
    <property type="match status" value="1"/>
</dbReference>
<sequence>MSQPDINTSTTSVGKAGRRSANAKSSLSERLASLGPVLGLILLCAVGTALNSDFATVDNLTNVLTRTAFIGIIAVGMCFVIILGGIDLSVGSMAALIAGCVIMFINWAGPALGSPLLAVLLGAALAVVLGAAFGLIHGVLIAKGRIEPFIVTLGTLGIFRAYLTYFADGGALTLANDTADLYAPVYYGSWLGVPVPVWVFLMVALVGALILNKTAYGRYVQAIGSNEAVARYAAVDVDRIKILTYMLLGACVGIATLLYVPRLGSASPTTGLLWELEAIASVIVGGAALKGGQGSITGTVVGAILLSVISNILNLTSIISVYLNAAVQGFVIIAVAYLQKGRR</sequence>
<feature type="transmembrane region" description="Helical" evidence="7">
    <location>
        <begin position="31"/>
        <end position="51"/>
    </location>
</feature>
<proteinExistence type="predicted"/>
<keyword evidence="2" id="KW-1003">Cell membrane</keyword>
<dbReference type="Pfam" id="PF02653">
    <property type="entry name" value="BPD_transp_2"/>
    <property type="match status" value="1"/>
</dbReference>
<evidence type="ECO:0000256" key="1">
    <source>
        <dbReference type="ARBA" id="ARBA00004651"/>
    </source>
</evidence>
<gene>
    <name evidence="8" type="ORF">ACFPFW_11560</name>
</gene>
<comment type="subcellular location">
    <subcellularLocation>
        <location evidence="1">Cell membrane</location>
        <topology evidence="1">Multi-pass membrane protein</topology>
    </subcellularLocation>
</comment>
<dbReference type="RefSeq" id="WP_114956153.1">
    <property type="nucleotide sequence ID" value="NZ_JBHSJF010000006.1"/>
</dbReference>
<feature type="transmembrane region" description="Helical" evidence="7">
    <location>
        <begin position="90"/>
        <end position="109"/>
    </location>
</feature>
<evidence type="ECO:0000256" key="2">
    <source>
        <dbReference type="ARBA" id="ARBA00022475"/>
    </source>
</evidence>
<evidence type="ECO:0000256" key="3">
    <source>
        <dbReference type="ARBA" id="ARBA00022692"/>
    </source>
</evidence>
<keyword evidence="3 7" id="KW-0812">Transmembrane</keyword>
<feature type="transmembrane region" description="Helical" evidence="7">
    <location>
        <begin position="115"/>
        <end position="136"/>
    </location>
</feature>
<comment type="caution">
    <text evidence="8">The sequence shown here is derived from an EMBL/GenBank/DDBJ whole genome shotgun (WGS) entry which is preliminary data.</text>
</comment>
<evidence type="ECO:0000313" key="8">
    <source>
        <dbReference type="EMBL" id="MFC5068646.1"/>
    </source>
</evidence>
<feature type="transmembrane region" description="Helical" evidence="7">
    <location>
        <begin position="319"/>
        <end position="338"/>
    </location>
</feature>
<keyword evidence="5 7" id="KW-0472">Membrane</keyword>
<dbReference type="PANTHER" id="PTHR32196:SF72">
    <property type="entry name" value="RIBOSE IMPORT PERMEASE PROTEIN RBSC"/>
    <property type="match status" value="1"/>
</dbReference>
<feature type="transmembrane region" description="Helical" evidence="7">
    <location>
        <begin position="187"/>
        <end position="211"/>
    </location>
</feature>
<keyword evidence="9" id="KW-1185">Reference proteome</keyword>
<evidence type="ECO:0000256" key="7">
    <source>
        <dbReference type="SAM" id="Phobius"/>
    </source>
</evidence>
<reference evidence="9" key="1">
    <citation type="journal article" date="2019" name="Int. J. Syst. Evol. Microbiol.">
        <title>The Global Catalogue of Microorganisms (GCM) 10K type strain sequencing project: providing services to taxonomists for standard genome sequencing and annotation.</title>
        <authorList>
            <consortium name="The Broad Institute Genomics Platform"/>
            <consortium name="The Broad Institute Genome Sequencing Center for Infectious Disease"/>
            <person name="Wu L."/>
            <person name="Ma J."/>
        </authorList>
    </citation>
    <scope>NUCLEOTIDE SEQUENCE [LARGE SCALE GENOMIC DNA]</scope>
    <source>
        <strain evidence="9">CGMCC 1.16444</strain>
    </source>
</reference>
<feature type="region of interest" description="Disordered" evidence="6">
    <location>
        <begin position="1"/>
        <end position="21"/>
    </location>
</feature>
<organism evidence="8 9">
    <name type="scientific">Flaviflagellibacter deserti</name>
    <dbReference type="NCBI Taxonomy" id="2267266"/>
    <lineage>
        <taxon>Bacteria</taxon>
        <taxon>Pseudomonadati</taxon>
        <taxon>Pseudomonadota</taxon>
        <taxon>Alphaproteobacteria</taxon>
        <taxon>Hyphomicrobiales</taxon>
        <taxon>Flaviflagellibacter</taxon>
    </lineage>
</organism>
<keyword evidence="4 7" id="KW-1133">Transmembrane helix</keyword>